<proteinExistence type="predicted"/>
<dbReference type="Pfam" id="PF09620">
    <property type="entry name" value="Cas_csx3"/>
    <property type="match status" value="1"/>
</dbReference>
<accession>A0ABQ3VST9</accession>
<evidence type="ECO:0000313" key="2">
    <source>
        <dbReference type="Proteomes" id="UP000635565"/>
    </source>
</evidence>
<dbReference type="RefSeq" id="WP_201366432.1">
    <property type="nucleotide sequence ID" value="NZ_BNJJ01000028.1"/>
</dbReference>
<dbReference type="Proteomes" id="UP000635565">
    <property type="component" value="Unassembled WGS sequence"/>
</dbReference>
<name>A0ABQ3VST9_9CHLR</name>
<reference evidence="1 2" key="1">
    <citation type="journal article" date="2021" name="Int. J. Syst. Evol. Microbiol.">
        <title>Reticulibacter mediterranei gen. nov., sp. nov., within the new family Reticulibacteraceae fam. nov., and Ktedonospora formicarum gen. nov., sp. nov., Ktedonobacter robiniae sp. nov., Dictyobacter formicarum sp. nov. and Dictyobacter arantiisoli sp. nov., belonging to the class Ktedonobacteria.</title>
        <authorList>
            <person name="Yabe S."/>
            <person name="Zheng Y."/>
            <person name="Wang C.M."/>
            <person name="Sakai Y."/>
            <person name="Abe K."/>
            <person name="Yokota A."/>
            <person name="Donadio S."/>
            <person name="Cavaletti L."/>
            <person name="Monciardini P."/>
        </authorList>
    </citation>
    <scope>NUCLEOTIDE SEQUENCE [LARGE SCALE GENOMIC DNA]</scope>
    <source>
        <strain evidence="1 2">SOSP1-9</strain>
    </source>
</reference>
<dbReference type="InterPro" id="IPR013409">
    <property type="entry name" value="CRISPR-assoc_prot_Crn3/Csx3"/>
</dbReference>
<organism evidence="1 2">
    <name type="scientific">Dictyobacter formicarum</name>
    <dbReference type="NCBI Taxonomy" id="2778368"/>
    <lineage>
        <taxon>Bacteria</taxon>
        <taxon>Bacillati</taxon>
        <taxon>Chloroflexota</taxon>
        <taxon>Ktedonobacteria</taxon>
        <taxon>Ktedonobacterales</taxon>
        <taxon>Dictyobacteraceae</taxon>
        <taxon>Dictyobacter</taxon>
    </lineage>
</organism>
<dbReference type="EMBL" id="BNJJ01000028">
    <property type="protein sequence ID" value="GHO88888.1"/>
    <property type="molecule type" value="Genomic_DNA"/>
</dbReference>
<sequence>MNLLPAILIGGPPHAGKSVLFYSLTHALRERHIPHHAIRACLDGEGNWSQEGEPETVSQIRLSVKTEWPPSFVERITQDIEHRCLPFLVDMGGRPRGTQLQLFRRCTHAILLLREDKPDDTAMWQRFIQENGVVPLAQLYSVQQKEAQITRLKPILEGTITGLERHHLERQHGPAFEQLVELVATLFRSYTPVDLEQSFFQQATGELINLHTFVSSRERWQPEMLPHLLANLPTGTPLSLYGAAPLWVYAAAAAATGQQPLTQFDPSLQFGWAQPLAVETSARQHPDARVDVYTSEIATIVSIQIPTTRLEYFQPEPFPLPPISSEQGLIIDGRIPYWLLTAVVRHYRDQHIPWLATHYASMNKAIIVYSRTDCYQPGDLLDMPSLNRKRSNASS</sequence>
<gene>
    <name evidence="1" type="ORF">KSZ_68940</name>
</gene>
<evidence type="ECO:0000313" key="1">
    <source>
        <dbReference type="EMBL" id="GHO88888.1"/>
    </source>
</evidence>
<comment type="caution">
    <text evidence="1">The sequence shown here is derived from an EMBL/GenBank/DDBJ whole genome shotgun (WGS) entry which is preliminary data.</text>
</comment>
<keyword evidence="2" id="KW-1185">Reference proteome</keyword>
<protein>
    <submittedName>
        <fullName evidence="1">Uncharacterized protein</fullName>
    </submittedName>
</protein>